<accession>D3EZL0</accession>
<evidence type="ECO:0000256" key="8">
    <source>
        <dbReference type="PIRSR" id="PIRSR601088-2"/>
    </source>
</evidence>
<dbReference type="InterPro" id="IPR001088">
    <property type="entry name" value="Glyco_hydro_4"/>
</dbReference>
<dbReference type="InterPro" id="IPR036291">
    <property type="entry name" value="NAD(P)-bd_dom_sf"/>
</dbReference>
<sequence>MKLTIVGGGGFRVPLVYGALLAKAERLRLEEVVLHDVEEDRLARIAPVLRGLAEEHGQQLPFRTTTDLDDAVEGADFVFSAIRVGQLEGRVADESVPLGHGVLGQETTGPGGICFALRTIPTMVTLAEKIRDRAPGAWLINFTNPAGMVTEACQQILGDHVVGICDSPSGLCRRVATAAGRNPDDVWFDYFGLNHLGWLKEVRDKDEPLLGRLLQDDAALATFEEGRLFGGDWLRSLEMIPNEYLYYFYYAADTVNAIRESPNSRGAFLLEQQREFYAQNGQGPEEALASWRKTRHDRERTYMAEARSAAGDCGEHDLDENAGYESEAMAALEAIALNTRAVLILNTANRSALPFLDSDAVVEVPAIVGRTGPIPVAIGEVPAHARALIETMKDVERTTIAAATTGSRQLAIKALALHPLVPSVNTAREILAGYEQRIPELGRTFAS</sequence>
<reference evidence="14" key="2">
    <citation type="submission" date="2010-01" db="EMBL/GenBank/DDBJ databases">
        <title>The complete genome of Conexibacter woesei DSM 14684.</title>
        <authorList>
            <consortium name="US DOE Joint Genome Institute (JGI-PGF)"/>
            <person name="Lucas S."/>
            <person name="Copeland A."/>
            <person name="Lapidus A."/>
            <person name="Glavina del Rio T."/>
            <person name="Dalin E."/>
            <person name="Tice H."/>
            <person name="Bruce D."/>
            <person name="Goodwin L."/>
            <person name="Pitluck S."/>
            <person name="Kyrpides N."/>
            <person name="Mavromatis K."/>
            <person name="Ivanova N."/>
            <person name="Mikhailova N."/>
            <person name="Chertkov O."/>
            <person name="Brettin T."/>
            <person name="Detter J.C."/>
            <person name="Han C."/>
            <person name="Larimer F."/>
            <person name="Land M."/>
            <person name="Hauser L."/>
            <person name="Markowitz V."/>
            <person name="Cheng J.-F."/>
            <person name="Hugenholtz P."/>
            <person name="Woyke T."/>
            <person name="Wu D."/>
            <person name="Pukall R."/>
            <person name="Steenblock K."/>
            <person name="Schneider S."/>
            <person name="Klenk H.-P."/>
            <person name="Eisen J.A."/>
        </authorList>
    </citation>
    <scope>NUCLEOTIDE SEQUENCE [LARGE SCALE GENOMIC DNA]</scope>
    <source>
        <strain evidence="14">DSM 14684 / CIP 108061 / JCM 11494 / NBRC 100937 / ID131577</strain>
    </source>
</reference>
<feature type="binding site" evidence="8">
    <location>
        <position position="90"/>
    </location>
    <ligand>
        <name>substrate</name>
    </ligand>
</feature>
<evidence type="ECO:0000256" key="11">
    <source>
        <dbReference type="RuleBase" id="RU361152"/>
    </source>
</evidence>
<dbReference type="EMBL" id="CP001854">
    <property type="protein sequence ID" value="ADB53848.1"/>
    <property type="molecule type" value="Genomic_DNA"/>
</dbReference>
<dbReference type="CDD" id="cd05296">
    <property type="entry name" value="GH4_P_beta_glucosidase"/>
    <property type="match status" value="1"/>
</dbReference>
<feature type="binding site" evidence="9">
    <location>
        <position position="195"/>
    </location>
    <ligand>
        <name>Mn(2+)</name>
        <dbReference type="ChEBI" id="CHEBI:29035"/>
    </ligand>
</feature>
<dbReference type="InterPro" id="IPR015955">
    <property type="entry name" value="Lactate_DH/Glyco_Ohase_4_C"/>
</dbReference>
<keyword evidence="5 9" id="KW-0464">Manganese</keyword>
<feature type="binding site" evidence="8">
    <location>
        <position position="144"/>
    </location>
    <ligand>
        <name>substrate</name>
    </ligand>
</feature>
<evidence type="ECO:0000256" key="5">
    <source>
        <dbReference type="ARBA" id="ARBA00023211"/>
    </source>
</evidence>
<dbReference type="Proteomes" id="UP000008229">
    <property type="component" value="Chromosome"/>
</dbReference>
<evidence type="ECO:0000256" key="7">
    <source>
        <dbReference type="PIRSR" id="PIRSR601088-1"/>
    </source>
</evidence>
<evidence type="ECO:0000256" key="2">
    <source>
        <dbReference type="ARBA" id="ARBA00022723"/>
    </source>
</evidence>
<feature type="site" description="Increases basicity of active site Tyr" evidence="10">
    <location>
        <position position="106"/>
    </location>
</feature>
<feature type="domain" description="Glycosyl hydrolase family 4 C-terminal" evidence="12">
    <location>
        <begin position="190"/>
        <end position="421"/>
    </location>
</feature>
<feature type="binding site" evidence="9">
    <location>
        <position position="165"/>
    </location>
    <ligand>
        <name>Mn(2+)</name>
        <dbReference type="ChEBI" id="CHEBI:29035"/>
    </ligand>
</feature>
<dbReference type="SUPFAM" id="SSF56327">
    <property type="entry name" value="LDH C-terminal domain-like"/>
    <property type="match status" value="1"/>
</dbReference>
<dbReference type="Gene3D" id="3.40.50.720">
    <property type="entry name" value="NAD(P)-binding Rossmann-like Domain"/>
    <property type="match status" value="1"/>
</dbReference>
<dbReference type="GO" id="GO:0016616">
    <property type="term" value="F:oxidoreductase activity, acting on the CH-OH group of donors, NAD or NADP as acceptor"/>
    <property type="evidence" value="ECO:0007669"/>
    <property type="project" value="InterPro"/>
</dbReference>
<dbReference type="KEGG" id="cwo:Cwoe_5443"/>
<reference evidence="13 14" key="1">
    <citation type="journal article" date="2010" name="Stand. Genomic Sci.">
        <title>Complete genome sequence of Conexibacter woesei type strain (ID131577).</title>
        <authorList>
            <person name="Pukall R."/>
            <person name="Lapidus A."/>
            <person name="Glavina Del Rio T."/>
            <person name="Copeland A."/>
            <person name="Tice H."/>
            <person name="Cheng J.-F."/>
            <person name="Lucas S."/>
            <person name="Chen F."/>
            <person name="Nolan M."/>
            <person name="Bruce D."/>
            <person name="Goodwin L."/>
            <person name="Pitluck S."/>
            <person name="Mavromatis K."/>
            <person name="Ivanova N."/>
            <person name="Ovchinnikova G."/>
            <person name="Pati A."/>
            <person name="Chen A."/>
            <person name="Palaniappan K."/>
            <person name="Land M."/>
            <person name="Hauser L."/>
            <person name="Chang Y.-J."/>
            <person name="Jeffries C.D."/>
            <person name="Chain P."/>
            <person name="Meincke L."/>
            <person name="Sims D."/>
            <person name="Brettin T."/>
            <person name="Detter J.C."/>
            <person name="Rohde M."/>
            <person name="Goeker M."/>
            <person name="Bristow J."/>
            <person name="Eisen J.A."/>
            <person name="Markowitz V."/>
            <person name="Kyrpides N.C."/>
            <person name="Klenk H.-P."/>
            <person name="Hugenholtz P."/>
        </authorList>
    </citation>
    <scope>NUCLEOTIDE SEQUENCE [LARGE SCALE GENOMIC DNA]</scope>
    <source>
        <strain evidence="14">DSM 14684 / CIP 108061 / JCM 11494 / NBRC 100937 / ID131577</strain>
    </source>
</reference>
<name>D3EZL0_CONWI</name>
<keyword evidence="6 11" id="KW-0326">Glycosidase</keyword>
<evidence type="ECO:0000256" key="9">
    <source>
        <dbReference type="PIRSR" id="PIRSR601088-3"/>
    </source>
</evidence>
<comment type="cofactor">
    <cofactor evidence="11">
        <name>NAD(+)</name>
        <dbReference type="ChEBI" id="CHEBI:57540"/>
    </cofactor>
    <text evidence="11">Binds 1 NAD(+) per subunit.</text>
</comment>
<keyword evidence="4 11" id="KW-0520">NAD</keyword>
<evidence type="ECO:0000256" key="1">
    <source>
        <dbReference type="ARBA" id="ARBA00010141"/>
    </source>
</evidence>
<dbReference type="SUPFAM" id="SSF51735">
    <property type="entry name" value="NAD(P)-binding Rossmann-fold domains"/>
    <property type="match status" value="1"/>
</dbReference>
<dbReference type="InterPro" id="IPR022616">
    <property type="entry name" value="Glyco_hydro_4_C"/>
</dbReference>
<dbReference type="STRING" id="469383.Cwoe_5443"/>
<evidence type="ECO:0000256" key="3">
    <source>
        <dbReference type="ARBA" id="ARBA00022801"/>
    </source>
</evidence>
<dbReference type="Gene3D" id="3.90.110.10">
    <property type="entry name" value="Lactate dehydrogenase/glycoside hydrolase, family 4, C-terminal"/>
    <property type="match status" value="1"/>
</dbReference>
<dbReference type="AlphaFoldDB" id="D3EZL0"/>
<evidence type="ECO:0000313" key="13">
    <source>
        <dbReference type="EMBL" id="ADB53848.1"/>
    </source>
</evidence>
<dbReference type="CAZy" id="GH4">
    <property type="family name" value="Glycoside Hydrolase Family 4"/>
</dbReference>
<keyword evidence="9" id="KW-0408">Iron</keyword>
<dbReference type="PANTHER" id="PTHR32092:SF5">
    <property type="entry name" value="6-PHOSPHO-BETA-GLUCOSIDASE"/>
    <property type="match status" value="1"/>
</dbReference>
<protein>
    <submittedName>
        <fullName evidence="13">Glycoside hydrolase family 4</fullName>
    </submittedName>
</protein>
<evidence type="ECO:0000313" key="14">
    <source>
        <dbReference type="Proteomes" id="UP000008229"/>
    </source>
</evidence>
<dbReference type="Pfam" id="PF02056">
    <property type="entry name" value="Glyco_hydro_4"/>
    <property type="match status" value="1"/>
</dbReference>
<dbReference type="Pfam" id="PF11975">
    <property type="entry name" value="Glyco_hydro_4C"/>
    <property type="match status" value="1"/>
</dbReference>
<keyword evidence="9" id="KW-0533">Nickel</keyword>
<dbReference type="GO" id="GO:0046872">
    <property type="term" value="F:metal ion binding"/>
    <property type="evidence" value="ECO:0007669"/>
    <property type="project" value="UniProtKB-KW"/>
</dbReference>
<dbReference type="GO" id="GO:0004553">
    <property type="term" value="F:hydrolase activity, hydrolyzing O-glycosyl compounds"/>
    <property type="evidence" value="ECO:0007669"/>
    <property type="project" value="InterPro"/>
</dbReference>
<dbReference type="PANTHER" id="PTHR32092">
    <property type="entry name" value="6-PHOSPHO-BETA-GLUCOSIDASE-RELATED"/>
    <property type="match status" value="1"/>
</dbReference>
<keyword evidence="9" id="KW-0170">Cobalt</keyword>
<keyword evidence="3 11" id="KW-0378">Hydrolase</keyword>
<organism evidence="13 14">
    <name type="scientific">Conexibacter woesei (strain DSM 14684 / CCUG 47730 / CIP 108061 / JCM 11494 / NBRC 100937 / ID131577)</name>
    <dbReference type="NCBI Taxonomy" id="469383"/>
    <lineage>
        <taxon>Bacteria</taxon>
        <taxon>Bacillati</taxon>
        <taxon>Actinomycetota</taxon>
        <taxon>Thermoleophilia</taxon>
        <taxon>Solirubrobacterales</taxon>
        <taxon>Conexibacteraceae</taxon>
        <taxon>Conexibacter</taxon>
    </lineage>
</organism>
<keyword evidence="14" id="KW-1185">Reference proteome</keyword>
<dbReference type="PRINTS" id="PR00732">
    <property type="entry name" value="GLHYDRLASE4"/>
</dbReference>
<dbReference type="OrthoDB" id="9767022at2"/>
<dbReference type="GO" id="GO:0005975">
    <property type="term" value="P:carbohydrate metabolic process"/>
    <property type="evidence" value="ECO:0007669"/>
    <property type="project" value="InterPro"/>
</dbReference>
<evidence type="ECO:0000259" key="12">
    <source>
        <dbReference type="Pfam" id="PF11975"/>
    </source>
</evidence>
<gene>
    <name evidence="13" type="ordered locus">Cwoe_5443</name>
</gene>
<dbReference type="HOGENOM" id="CLU_045951_0_1_11"/>
<keyword evidence="2 9" id="KW-0479">Metal-binding</keyword>
<proteinExistence type="inferred from homology"/>
<comment type="similarity">
    <text evidence="1 11">Belongs to the glycosyl hydrolase 4 family.</text>
</comment>
<feature type="active site" description="Proton acceptor" evidence="7">
    <location>
        <position position="244"/>
    </location>
</feature>
<feature type="active site" description="Proton donor" evidence="7">
    <location>
        <position position="166"/>
    </location>
</feature>
<dbReference type="RefSeq" id="WP_012936899.1">
    <property type="nucleotide sequence ID" value="NC_013739.1"/>
</dbReference>
<dbReference type="eggNOG" id="COG1486">
    <property type="taxonomic scope" value="Bacteria"/>
</dbReference>
<evidence type="ECO:0000256" key="10">
    <source>
        <dbReference type="PIRSR" id="PIRSR601088-4"/>
    </source>
</evidence>
<evidence type="ECO:0000256" key="4">
    <source>
        <dbReference type="ARBA" id="ARBA00023027"/>
    </source>
</evidence>
<evidence type="ECO:0000256" key="6">
    <source>
        <dbReference type="ARBA" id="ARBA00023295"/>
    </source>
</evidence>